<comment type="caution">
    <text evidence="3">The sequence shown here is derived from an EMBL/GenBank/DDBJ whole genome shotgun (WGS) entry which is preliminary data.</text>
</comment>
<dbReference type="EMBL" id="BLIR01000001">
    <property type="protein sequence ID" value="GFE38213.1"/>
    <property type="molecule type" value="Genomic_DNA"/>
</dbReference>
<feature type="region of interest" description="Disordered" evidence="1">
    <location>
        <begin position="167"/>
        <end position="190"/>
    </location>
</feature>
<evidence type="ECO:0000256" key="2">
    <source>
        <dbReference type="SAM" id="Phobius"/>
    </source>
</evidence>
<keyword evidence="2" id="KW-0812">Transmembrane</keyword>
<feature type="transmembrane region" description="Helical" evidence="2">
    <location>
        <begin position="199"/>
        <end position="220"/>
    </location>
</feature>
<reference evidence="3 4" key="1">
    <citation type="submission" date="2019-12" db="EMBL/GenBank/DDBJ databases">
        <title>Whole genome shotgun sequence of Streptomyces tubercidicus NBRC 13090.</title>
        <authorList>
            <person name="Ichikawa N."/>
            <person name="Kimura A."/>
            <person name="Kitahashi Y."/>
            <person name="Komaki H."/>
            <person name="Tamura T."/>
        </authorList>
    </citation>
    <scope>NUCLEOTIDE SEQUENCE [LARGE SCALE GENOMIC DNA]</scope>
    <source>
        <strain evidence="3 4">NBRC 13090</strain>
    </source>
</reference>
<name>A0A640UQA7_9ACTN</name>
<proteinExistence type="predicted"/>
<keyword evidence="2" id="KW-0472">Membrane</keyword>
<keyword evidence="4" id="KW-1185">Reference proteome</keyword>
<accession>A0A640UQA7</accession>
<evidence type="ECO:0000256" key="1">
    <source>
        <dbReference type="SAM" id="MobiDB-lite"/>
    </source>
</evidence>
<feature type="transmembrane region" description="Helical" evidence="2">
    <location>
        <begin position="20"/>
        <end position="38"/>
    </location>
</feature>
<organism evidence="3 4">
    <name type="scientific">Streptomyces tubercidicus</name>
    <dbReference type="NCBI Taxonomy" id="47759"/>
    <lineage>
        <taxon>Bacteria</taxon>
        <taxon>Bacillati</taxon>
        <taxon>Actinomycetota</taxon>
        <taxon>Actinomycetes</taxon>
        <taxon>Kitasatosporales</taxon>
        <taxon>Streptomycetaceae</taxon>
        <taxon>Streptomyces</taxon>
    </lineage>
</organism>
<sequence>MQVAYLAEQSSHALPGWAPPALVGSAITACVTLLVWYLNSRREPVKRITWEARTQSSIVSIDRDFQQKVGISYGGRNVSDLCAIKVKLKNTGNKVIKDHKIRFRFPGDSEVLESHFSPEPEEELGASLLPHDTGDTSAGLLCHIAHLEVDQEVSIELLVAGNEAKNWKRPHSHNDEGDVQFREKSPEGTTSDAQRVTAFLALALSLISAPPILSVFGGIGALAGSLIQLLLLAATLLILPAAIRAIIREFRKSLTGDSTTMHLHGSHSSVFYSTRSGSIGTPRPHRDTSASEDTASV</sequence>
<feature type="region of interest" description="Disordered" evidence="1">
    <location>
        <begin position="274"/>
        <end position="297"/>
    </location>
</feature>
<dbReference type="AlphaFoldDB" id="A0A640UQA7"/>
<evidence type="ECO:0000313" key="4">
    <source>
        <dbReference type="Proteomes" id="UP000431826"/>
    </source>
</evidence>
<protein>
    <submittedName>
        <fullName evidence="3">Uncharacterized protein</fullName>
    </submittedName>
</protein>
<keyword evidence="2" id="KW-1133">Transmembrane helix</keyword>
<gene>
    <name evidence="3" type="ORF">Stube_28860</name>
</gene>
<feature type="transmembrane region" description="Helical" evidence="2">
    <location>
        <begin position="226"/>
        <end position="247"/>
    </location>
</feature>
<feature type="compositionally biased region" description="Basic and acidic residues" evidence="1">
    <location>
        <begin position="172"/>
        <end position="186"/>
    </location>
</feature>
<evidence type="ECO:0000313" key="3">
    <source>
        <dbReference type="EMBL" id="GFE38213.1"/>
    </source>
</evidence>
<dbReference type="Proteomes" id="UP000431826">
    <property type="component" value="Unassembled WGS sequence"/>
</dbReference>